<evidence type="ECO:0000313" key="1">
    <source>
        <dbReference type="EMBL" id="MBD2604117.1"/>
    </source>
</evidence>
<accession>A0ABR8GLP4</accession>
<evidence type="ECO:0000313" key="2">
    <source>
        <dbReference type="Proteomes" id="UP000660380"/>
    </source>
</evidence>
<gene>
    <name evidence="1" type="ORF">H6G81_06155</name>
</gene>
<sequence length="199" mass="23151">MLALKQEFFSSYTAVTLNEDTSPTHSFRNRNWEMGQISFADSGNYQPLEVKTIYYKNSPIRVVITPDGLEWVALDILRALFSSDGLCNHYWALQTLPIIFRPKRLIKSEGVIQSEENMFNALLKIKHTLRVDEIPCSEIQNSSSFRTVIIHEVLFSWLSKYLTDESIYEFCDWFSNHTQLVDMGCQRQYQPEVIAYFAA</sequence>
<proteinExistence type="predicted"/>
<keyword evidence="2" id="KW-1185">Reference proteome</keyword>
<dbReference type="Proteomes" id="UP000660380">
    <property type="component" value="Unassembled WGS sequence"/>
</dbReference>
<dbReference type="RefSeq" id="WP_029631155.1">
    <property type="nucleotide sequence ID" value="NZ_JACJTA010000008.1"/>
</dbReference>
<protein>
    <submittedName>
        <fullName evidence="1">Uncharacterized protein</fullName>
    </submittedName>
</protein>
<name>A0ABR8GLP4_9CYAN</name>
<reference evidence="1 2" key="1">
    <citation type="journal article" date="2020" name="ISME J.">
        <title>Comparative genomics reveals insights into cyanobacterial evolution and habitat adaptation.</title>
        <authorList>
            <person name="Chen M.Y."/>
            <person name="Teng W.K."/>
            <person name="Zhao L."/>
            <person name="Hu C.X."/>
            <person name="Zhou Y.K."/>
            <person name="Han B.P."/>
            <person name="Song L.R."/>
            <person name="Shu W.S."/>
        </authorList>
    </citation>
    <scope>NUCLEOTIDE SEQUENCE [LARGE SCALE GENOMIC DNA]</scope>
    <source>
        <strain evidence="1 2">FACHB-248</strain>
    </source>
</reference>
<organism evidence="1 2">
    <name type="scientific">Scytonema hofmannii FACHB-248</name>
    <dbReference type="NCBI Taxonomy" id="1842502"/>
    <lineage>
        <taxon>Bacteria</taxon>
        <taxon>Bacillati</taxon>
        <taxon>Cyanobacteriota</taxon>
        <taxon>Cyanophyceae</taxon>
        <taxon>Nostocales</taxon>
        <taxon>Scytonemataceae</taxon>
        <taxon>Scytonema</taxon>
    </lineage>
</organism>
<comment type="caution">
    <text evidence="1">The sequence shown here is derived from an EMBL/GenBank/DDBJ whole genome shotgun (WGS) entry which is preliminary data.</text>
</comment>
<dbReference type="EMBL" id="JACJTA010000008">
    <property type="protein sequence ID" value="MBD2604117.1"/>
    <property type="molecule type" value="Genomic_DNA"/>
</dbReference>